<comment type="caution">
    <text evidence="9">The sequence shown here is derived from an EMBL/GenBank/DDBJ whole genome shotgun (WGS) entry which is preliminary data.</text>
</comment>
<dbReference type="InterPro" id="IPR012171">
    <property type="entry name" value="Fatty_acid_desaturase"/>
</dbReference>
<organism evidence="9 10">
    <name type="scientific">Panicum miliaceum</name>
    <name type="common">Proso millet</name>
    <name type="synonym">Broomcorn millet</name>
    <dbReference type="NCBI Taxonomy" id="4540"/>
    <lineage>
        <taxon>Eukaryota</taxon>
        <taxon>Viridiplantae</taxon>
        <taxon>Streptophyta</taxon>
        <taxon>Embryophyta</taxon>
        <taxon>Tracheophyta</taxon>
        <taxon>Spermatophyta</taxon>
        <taxon>Magnoliopsida</taxon>
        <taxon>Liliopsida</taxon>
        <taxon>Poales</taxon>
        <taxon>Poaceae</taxon>
        <taxon>PACMAD clade</taxon>
        <taxon>Panicoideae</taxon>
        <taxon>Panicodae</taxon>
        <taxon>Paniceae</taxon>
        <taxon>Panicinae</taxon>
        <taxon>Panicum</taxon>
        <taxon>Panicum sect. Panicum</taxon>
    </lineage>
</organism>
<keyword evidence="6" id="KW-0812">Transmembrane</keyword>
<gene>
    <name evidence="9" type="ORF">C2845_PM14G04470</name>
</gene>
<dbReference type="GO" id="GO:0016020">
    <property type="term" value="C:membrane"/>
    <property type="evidence" value="ECO:0007669"/>
    <property type="project" value="UniProtKB-SubCell"/>
</dbReference>
<dbReference type="Pfam" id="PF00487">
    <property type="entry name" value="FA_desaturase"/>
    <property type="match status" value="1"/>
</dbReference>
<dbReference type="PANTHER" id="PTHR32100">
    <property type="entry name" value="OMEGA-6 FATTY ACID DESATURASE, CHLOROPLASTIC"/>
    <property type="match status" value="1"/>
</dbReference>
<dbReference type="AlphaFoldDB" id="A0A3L6PR58"/>
<protein>
    <submittedName>
        <fullName evidence="9">Fatty acid desaturase DES2</fullName>
    </submittedName>
</protein>
<dbReference type="Pfam" id="PF11960">
    <property type="entry name" value="DUF3474"/>
    <property type="match status" value="1"/>
</dbReference>
<keyword evidence="6" id="KW-1133">Transmembrane helix</keyword>
<feature type="transmembrane region" description="Helical" evidence="6">
    <location>
        <begin position="59"/>
        <end position="81"/>
    </location>
</feature>
<dbReference type="InterPro" id="IPR021863">
    <property type="entry name" value="FAS_N"/>
</dbReference>
<proteinExistence type="inferred from homology"/>
<sequence>MAAEKQRETTGKKREAVAAAAAAVLPRSPTDKPPFTLAEIRSAVPPHCFRRSLLRSSAYLLRDLAVAGCLLRLALAGIPALPPALRLAAWPLYWVLQGSVLFGVWVIAHECGHGAFSEHPRLNDALGLLLHSALLAPYFSWKYSHLRHHANTSSLDRDEVYVPRRKADLPWYAERVYGGDDRPGARSPWGGPCTWRSTPGAARTRAGLPTSTPARPLCRVTAARGGAWWLARVYGAPLLVVNAWLVLVTYLRHTHAALPRYGGAEWDWLRGALATVDRDYGALGRAFFHDIADTHVAHHLFPAIPHYHAAEATRAIRPVLGEYYRFDPTPFAEAAWREVKECIYVEPDEDGRKAGVFWYSNKF</sequence>
<evidence type="ECO:0000259" key="7">
    <source>
        <dbReference type="Pfam" id="PF00487"/>
    </source>
</evidence>
<evidence type="ECO:0000313" key="10">
    <source>
        <dbReference type="Proteomes" id="UP000275267"/>
    </source>
</evidence>
<dbReference type="GO" id="GO:0016717">
    <property type="term" value="F:oxidoreductase activity, acting on paired donors, with oxidation of a pair of donors resulting in the reduction of molecular oxygen to two molecules of water"/>
    <property type="evidence" value="ECO:0007669"/>
    <property type="project" value="InterPro"/>
</dbReference>
<dbReference type="CDD" id="cd03507">
    <property type="entry name" value="Delta12-FADS-like"/>
    <property type="match status" value="1"/>
</dbReference>
<dbReference type="Proteomes" id="UP000275267">
    <property type="component" value="Unassembled WGS sequence"/>
</dbReference>
<comment type="similarity">
    <text evidence="3">Belongs to the fatty acid desaturase type 1 family.</text>
</comment>
<dbReference type="GO" id="GO:0006629">
    <property type="term" value="P:lipid metabolic process"/>
    <property type="evidence" value="ECO:0007669"/>
    <property type="project" value="InterPro"/>
</dbReference>
<keyword evidence="10" id="KW-1185">Reference proteome</keyword>
<feature type="transmembrane region" description="Helical" evidence="6">
    <location>
        <begin position="229"/>
        <end position="251"/>
    </location>
</feature>
<dbReference type="STRING" id="4540.A0A3L6PR58"/>
<evidence type="ECO:0000256" key="1">
    <source>
        <dbReference type="ARBA" id="ARBA00004370"/>
    </source>
</evidence>
<evidence type="ECO:0000256" key="6">
    <source>
        <dbReference type="SAM" id="Phobius"/>
    </source>
</evidence>
<dbReference type="OrthoDB" id="1461976at2759"/>
<comment type="pathway">
    <text evidence="2">Lipid metabolism.</text>
</comment>
<accession>A0A3L6PR58</accession>
<keyword evidence="5 6" id="KW-0472">Membrane</keyword>
<reference evidence="10" key="1">
    <citation type="journal article" date="2019" name="Nat. Commun.">
        <title>The genome of broomcorn millet.</title>
        <authorList>
            <person name="Zou C."/>
            <person name="Miki D."/>
            <person name="Li D."/>
            <person name="Tang Q."/>
            <person name="Xiao L."/>
            <person name="Rajput S."/>
            <person name="Deng P."/>
            <person name="Jia W."/>
            <person name="Huang R."/>
            <person name="Zhang M."/>
            <person name="Sun Y."/>
            <person name="Hu J."/>
            <person name="Fu X."/>
            <person name="Schnable P.S."/>
            <person name="Li F."/>
            <person name="Zhang H."/>
            <person name="Feng B."/>
            <person name="Zhu X."/>
            <person name="Liu R."/>
            <person name="Schnable J.C."/>
            <person name="Zhu J.-K."/>
            <person name="Zhang H."/>
        </authorList>
    </citation>
    <scope>NUCLEOTIDE SEQUENCE [LARGE SCALE GENOMIC DNA]</scope>
</reference>
<evidence type="ECO:0000313" key="9">
    <source>
        <dbReference type="EMBL" id="RLM62334.1"/>
    </source>
</evidence>
<evidence type="ECO:0000256" key="5">
    <source>
        <dbReference type="ARBA" id="ARBA00023136"/>
    </source>
</evidence>
<feature type="transmembrane region" description="Helical" evidence="6">
    <location>
        <begin position="87"/>
        <end position="108"/>
    </location>
</feature>
<evidence type="ECO:0000256" key="3">
    <source>
        <dbReference type="ARBA" id="ARBA00009295"/>
    </source>
</evidence>
<evidence type="ECO:0000256" key="4">
    <source>
        <dbReference type="ARBA" id="ARBA00023002"/>
    </source>
</evidence>
<dbReference type="InterPro" id="IPR005804">
    <property type="entry name" value="FA_desaturase_dom"/>
</dbReference>
<evidence type="ECO:0000259" key="8">
    <source>
        <dbReference type="Pfam" id="PF11960"/>
    </source>
</evidence>
<name>A0A3L6PR58_PANMI</name>
<feature type="domain" description="Fatty acid desaturase N-terminal" evidence="8">
    <location>
        <begin position="24"/>
        <end position="67"/>
    </location>
</feature>
<dbReference type="EMBL" id="PQIB02000016">
    <property type="protein sequence ID" value="RLM62334.1"/>
    <property type="molecule type" value="Genomic_DNA"/>
</dbReference>
<evidence type="ECO:0000256" key="2">
    <source>
        <dbReference type="ARBA" id="ARBA00005189"/>
    </source>
</evidence>
<feature type="domain" description="Fatty acid desaturase" evidence="7">
    <location>
        <begin position="89"/>
        <end position="324"/>
    </location>
</feature>
<keyword evidence="4" id="KW-0560">Oxidoreductase</keyword>
<comment type="subcellular location">
    <subcellularLocation>
        <location evidence="1">Membrane</location>
    </subcellularLocation>
</comment>